<gene>
    <name evidence="9" type="ORF">ACHAXA_009158</name>
</gene>
<evidence type="ECO:0000256" key="6">
    <source>
        <dbReference type="PROSITE-ProRule" id="PRU00176"/>
    </source>
</evidence>
<name>A0ABD3R9K1_9STRA</name>
<dbReference type="Pfam" id="PF00076">
    <property type="entry name" value="RRM_1"/>
    <property type="match status" value="1"/>
</dbReference>
<comment type="caution">
    <text evidence="9">The sequence shown here is derived from an EMBL/GenBank/DDBJ whole genome shotgun (WGS) entry which is preliminary data.</text>
</comment>
<organism evidence="9 10">
    <name type="scientific">Cyclostephanos tholiformis</name>
    <dbReference type="NCBI Taxonomy" id="382380"/>
    <lineage>
        <taxon>Eukaryota</taxon>
        <taxon>Sar</taxon>
        <taxon>Stramenopiles</taxon>
        <taxon>Ochrophyta</taxon>
        <taxon>Bacillariophyta</taxon>
        <taxon>Coscinodiscophyceae</taxon>
        <taxon>Thalassiosirophycidae</taxon>
        <taxon>Stephanodiscales</taxon>
        <taxon>Stephanodiscaceae</taxon>
        <taxon>Cyclostephanos</taxon>
    </lineage>
</organism>
<evidence type="ECO:0000256" key="4">
    <source>
        <dbReference type="ARBA" id="ARBA00022917"/>
    </source>
</evidence>
<dbReference type="InterPro" id="IPR035979">
    <property type="entry name" value="RBD_domain_sf"/>
</dbReference>
<evidence type="ECO:0000256" key="1">
    <source>
        <dbReference type="ARBA" id="ARBA00022490"/>
    </source>
</evidence>
<evidence type="ECO:0000256" key="3">
    <source>
        <dbReference type="ARBA" id="ARBA00022884"/>
    </source>
</evidence>
<evidence type="ECO:0000256" key="7">
    <source>
        <dbReference type="SAM" id="MobiDB-lite"/>
    </source>
</evidence>
<dbReference type="GO" id="GO:0001732">
    <property type="term" value="P:formation of cytoplasmic translation initiation complex"/>
    <property type="evidence" value="ECO:0007669"/>
    <property type="project" value="UniProtKB-UniRule"/>
</dbReference>
<dbReference type="AlphaFoldDB" id="A0ABD3R9K1"/>
<feature type="compositionally biased region" description="Polar residues" evidence="7">
    <location>
        <begin position="368"/>
        <end position="377"/>
    </location>
</feature>
<dbReference type="Proteomes" id="UP001530377">
    <property type="component" value="Unassembled WGS sequence"/>
</dbReference>
<feature type="compositionally biased region" description="Low complexity" evidence="7">
    <location>
        <begin position="226"/>
        <end position="238"/>
    </location>
</feature>
<feature type="region of interest" description="Disordered" evidence="7">
    <location>
        <begin position="357"/>
        <end position="377"/>
    </location>
</feature>
<sequence length="377" mass="39635">MAPLASVRWGDDADSSDDEDVVQETSPAGARADPALLEPVASSSSSSSGGITIPPTHTSRVDSKGIKVVTSYRHDPTNPNRLLKTTTTIRVSHDKVRENIAVEARRKWKKFGQAAIDIDQSNVTIQSRDDIYMEDPHADVDLQEEDVAKAISGDLSAFWAKQNMRNLQRKYDVNGDDAGKGGNEGGGGNADDGWTQVGSGGGGGGGGGAKYVPPSARGGAGGPSMGGKSLAALAAAAPGEGGGDRRSGGGGSGVDRDQNTIRVTNISEDTTEADLQELFQPFGRISRVYLAKDKETMQSRGFAFVSFVHREDAASAMAKLQGHGYDHLILKLEWARPSAPKDPASAGTQFRSGYGKALAQDTKEKVSYASNLTTGVR</sequence>
<feature type="region of interest" description="Disordered" evidence="7">
    <location>
        <begin position="175"/>
        <end position="259"/>
    </location>
</feature>
<dbReference type="InterPro" id="IPR012677">
    <property type="entry name" value="Nucleotide-bd_a/b_plait_sf"/>
</dbReference>
<dbReference type="InterPro" id="IPR000504">
    <property type="entry name" value="RRM_dom"/>
</dbReference>
<comment type="function">
    <text evidence="5">RNA-binding component of the eukaryotic translation initiation factor 3 (eIF-3) complex, which is involved in protein synthesis of a specialized repertoire of mRNAs and, together with other initiation factors, stimulates binding of mRNA and methionyl-tRNAi to the 40S ribosome. The eIF-3 complex specifically targets and initiates translation of a subset of mRNAs involved in cell proliferation. This subunit can bind 18S rRNA.</text>
</comment>
<dbReference type="SMART" id="SM00360">
    <property type="entry name" value="RRM"/>
    <property type="match status" value="1"/>
</dbReference>
<dbReference type="PANTHER" id="PTHR10352">
    <property type="entry name" value="EUKARYOTIC TRANSLATION INITIATION FACTOR 3 SUBUNIT G"/>
    <property type="match status" value="1"/>
</dbReference>
<keyword evidence="1 5" id="KW-0963">Cytoplasm</keyword>
<feature type="domain" description="RRM" evidence="8">
    <location>
        <begin position="259"/>
        <end position="337"/>
    </location>
</feature>
<evidence type="ECO:0000256" key="5">
    <source>
        <dbReference type="HAMAP-Rule" id="MF_03006"/>
    </source>
</evidence>
<dbReference type="GO" id="GO:0003723">
    <property type="term" value="F:RNA binding"/>
    <property type="evidence" value="ECO:0007669"/>
    <property type="project" value="UniProtKB-UniRule"/>
</dbReference>
<dbReference type="GO" id="GO:0005852">
    <property type="term" value="C:eukaryotic translation initiation factor 3 complex"/>
    <property type="evidence" value="ECO:0007669"/>
    <property type="project" value="UniProtKB-UniRule"/>
</dbReference>
<dbReference type="Pfam" id="PF12353">
    <property type="entry name" value="eIF3g"/>
    <property type="match status" value="1"/>
</dbReference>
<evidence type="ECO:0000259" key="8">
    <source>
        <dbReference type="PROSITE" id="PS50102"/>
    </source>
</evidence>
<dbReference type="PROSITE" id="PS50102">
    <property type="entry name" value="RRM"/>
    <property type="match status" value="1"/>
</dbReference>
<comment type="subcellular location">
    <subcellularLocation>
        <location evidence="5">Cytoplasm</location>
    </subcellularLocation>
</comment>
<comment type="similarity">
    <text evidence="5">Belongs to the eIF-3 subunit G family.</text>
</comment>
<evidence type="ECO:0000313" key="9">
    <source>
        <dbReference type="EMBL" id="KAL3809414.1"/>
    </source>
</evidence>
<dbReference type="GO" id="GO:0016282">
    <property type="term" value="C:eukaryotic 43S preinitiation complex"/>
    <property type="evidence" value="ECO:0007669"/>
    <property type="project" value="UniProtKB-UniRule"/>
</dbReference>
<feature type="compositionally biased region" description="Gly residues" evidence="7">
    <location>
        <begin position="180"/>
        <end position="190"/>
    </location>
</feature>
<dbReference type="InterPro" id="IPR017334">
    <property type="entry name" value="eIF3_g"/>
</dbReference>
<keyword evidence="4 5" id="KW-0648">Protein biosynthesis</keyword>
<dbReference type="Gene3D" id="3.30.70.330">
    <property type="match status" value="1"/>
</dbReference>
<keyword evidence="3 6" id="KW-0694">RNA-binding</keyword>
<dbReference type="HAMAP" id="MF_03006">
    <property type="entry name" value="eIF3g"/>
    <property type="match status" value="1"/>
</dbReference>
<dbReference type="GO" id="GO:0003743">
    <property type="term" value="F:translation initiation factor activity"/>
    <property type="evidence" value="ECO:0007669"/>
    <property type="project" value="UniProtKB-UniRule"/>
</dbReference>
<protein>
    <recommendedName>
        <fullName evidence="5">Eukaryotic translation initiation factor 3 subunit G</fullName>
        <shortName evidence="5">eIF3g</shortName>
    </recommendedName>
    <alternativeName>
        <fullName evidence="5">Eukaryotic translation initiation factor 3 RNA-binding subunit</fullName>
        <shortName evidence="5">eIF-3 RNA-binding subunit</shortName>
    </alternativeName>
    <alternativeName>
        <fullName evidence="5">Eukaryotic translation initiation factor 3 subunit 4</fullName>
    </alternativeName>
</protein>
<dbReference type="InterPro" id="IPR034240">
    <property type="entry name" value="eIF3G_RRM"/>
</dbReference>
<feature type="region of interest" description="Disordered" evidence="7">
    <location>
        <begin position="1"/>
        <end position="64"/>
    </location>
</feature>
<feature type="compositionally biased region" description="Gly residues" evidence="7">
    <location>
        <begin position="198"/>
        <end position="209"/>
    </location>
</feature>
<dbReference type="GO" id="GO:0033290">
    <property type="term" value="C:eukaryotic 48S preinitiation complex"/>
    <property type="evidence" value="ECO:0007669"/>
    <property type="project" value="UniProtKB-UniRule"/>
</dbReference>
<dbReference type="SUPFAM" id="SSF54928">
    <property type="entry name" value="RNA-binding domain, RBD"/>
    <property type="match status" value="1"/>
</dbReference>
<dbReference type="EMBL" id="JALLPB020000409">
    <property type="protein sequence ID" value="KAL3809414.1"/>
    <property type="molecule type" value="Genomic_DNA"/>
</dbReference>
<dbReference type="CDD" id="cd12408">
    <property type="entry name" value="RRM_eIF3G_like"/>
    <property type="match status" value="1"/>
</dbReference>
<proteinExistence type="inferred from homology"/>
<reference evidence="9 10" key="1">
    <citation type="submission" date="2024-10" db="EMBL/GenBank/DDBJ databases">
        <title>Updated reference genomes for cyclostephanoid diatoms.</title>
        <authorList>
            <person name="Roberts W.R."/>
            <person name="Alverson A.J."/>
        </authorList>
    </citation>
    <scope>NUCLEOTIDE SEQUENCE [LARGE SCALE GENOMIC DNA]</scope>
    <source>
        <strain evidence="9 10">AJA228-03</strain>
    </source>
</reference>
<feature type="compositionally biased region" description="Acidic residues" evidence="7">
    <location>
        <begin position="12"/>
        <end position="22"/>
    </location>
</feature>
<keyword evidence="10" id="KW-1185">Reference proteome</keyword>
<evidence type="ECO:0000256" key="2">
    <source>
        <dbReference type="ARBA" id="ARBA00022540"/>
    </source>
</evidence>
<comment type="subunit">
    <text evidence="5">Component of the eukaryotic translation initiation factor 3 (eIF-3) complex.</text>
</comment>
<evidence type="ECO:0000313" key="10">
    <source>
        <dbReference type="Proteomes" id="UP001530377"/>
    </source>
</evidence>
<keyword evidence="2 5" id="KW-0396">Initiation factor</keyword>
<accession>A0ABD3R9K1</accession>
<dbReference type="InterPro" id="IPR024675">
    <property type="entry name" value="eIF3g_N"/>
</dbReference>